<protein>
    <submittedName>
        <fullName evidence="2">Uncharacterized protein</fullName>
    </submittedName>
</protein>
<accession>A0A915KRR0</accession>
<evidence type="ECO:0000313" key="1">
    <source>
        <dbReference type="Proteomes" id="UP000887565"/>
    </source>
</evidence>
<proteinExistence type="predicted"/>
<dbReference type="WBParaSite" id="nRc.2.0.1.t41169-RA">
    <property type="protein sequence ID" value="nRc.2.0.1.t41169-RA"/>
    <property type="gene ID" value="nRc.2.0.1.g41169"/>
</dbReference>
<reference evidence="2" key="1">
    <citation type="submission" date="2022-11" db="UniProtKB">
        <authorList>
            <consortium name="WormBaseParasite"/>
        </authorList>
    </citation>
    <scope>IDENTIFICATION</scope>
</reference>
<organism evidence="1 2">
    <name type="scientific">Romanomermis culicivorax</name>
    <name type="common">Nematode worm</name>
    <dbReference type="NCBI Taxonomy" id="13658"/>
    <lineage>
        <taxon>Eukaryota</taxon>
        <taxon>Metazoa</taxon>
        <taxon>Ecdysozoa</taxon>
        <taxon>Nematoda</taxon>
        <taxon>Enoplea</taxon>
        <taxon>Dorylaimia</taxon>
        <taxon>Mermithida</taxon>
        <taxon>Mermithoidea</taxon>
        <taxon>Mermithidae</taxon>
        <taxon>Romanomermis</taxon>
    </lineage>
</organism>
<dbReference type="AlphaFoldDB" id="A0A915KRR0"/>
<keyword evidence="1" id="KW-1185">Reference proteome</keyword>
<name>A0A915KRR0_ROMCU</name>
<sequence length="97" mass="9661">MVRAGGAAFSTGHVVITNDGCVGTVVWTDGRALGGSDVVCVMVVGMADVRAVGGRDLAVVGSDAKDDVAGPTSIRGAGGSRTLNTDFGGFFKASTHF</sequence>
<evidence type="ECO:0000313" key="2">
    <source>
        <dbReference type="WBParaSite" id="nRc.2.0.1.t41169-RA"/>
    </source>
</evidence>
<dbReference type="Proteomes" id="UP000887565">
    <property type="component" value="Unplaced"/>
</dbReference>